<dbReference type="Proteomes" id="UP000654075">
    <property type="component" value="Unassembled WGS sequence"/>
</dbReference>
<keyword evidence="1" id="KW-0175">Coiled coil</keyword>
<evidence type="ECO:0000256" key="2">
    <source>
        <dbReference type="SAM" id="MobiDB-lite"/>
    </source>
</evidence>
<feature type="transmembrane region" description="Helical" evidence="3">
    <location>
        <begin position="1334"/>
        <end position="1356"/>
    </location>
</feature>
<feature type="region of interest" description="Disordered" evidence="2">
    <location>
        <begin position="1639"/>
        <end position="1659"/>
    </location>
</feature>
<feature type="transmembrane region" description="Helical" evidence="3">
    <location>
        <begin position="1362"/>
        <end position="1380"/>
    </location>
</feature>
<keyword evidence="5" id="KW-1185">Reference proteome</keyword>
<feature type="compositionally biased region" description="Basic residues" evidence="2">
    <location>
        <begin position="771"/>
        <end position="781"/>
    </location>
</feature>
<sequence length="1779" mass="194241">MAEAVRRAARFDEELQRQHAGLEQRKRAAAGGDGIQEALLAGQLLEDQNLFSTLAQEHEDCLSQCQHALQEAIDSDGPDAKSSRGWQRLVFIWQGFDRGLRAAADEAAACRTALAVAPHGPSLASSALLAHSSSARDPVSAAAGPLGPTLAEALRRAVQFDLELGQQRLAVGRRRQRRSAAGEETDGDMRSRLDLADDVALRTLAAERREALAESQARADDHEAEAAWHQLQDLWEGHLSKGLEEMAADVFLVAWPEANSRAQHNLRRGGAEDDAAQRAAALAEARRRLTVIDEDAEKQRLGLRRRRRLQDNAELQSLAQIAESGTKLEAVAVQHAEGLREQQDALDKALQADGDALEELEAWRELMGLEELQSVTAKLANRFAVVEAPDASDVAAAKKQCEEMQSRLADLKGEEEESQRLRLQRRRRPRIYQEVDAERTRALLMQANERLSAAASAIGDASGASNSAEELERQLKGLREEVLVSFQEAEEAADETEKKEEDEVRASPLPNDQRPPLKEQLSVALAAAEEQVDWVSRTGGELLSELEAIFKEGKGGTAAETLEEAVSSAVDKWRRNFETAELPMEKVAQAASRAACEAAQIQGSPGAPTGWATQRDAFLGTWCREIAGDDHEEQQGSKEKQEKRLARRQKRHQRQAEGLKPRPQRWQVLPVHFAELNFYRVRVWGAGGTAQGDMPRPRLLRPRWPRAFRMAAFLSMLSALLALYLGLFNARAQVFGRGGQDYQYGQSGDARDVRWSGQGQLGFEDASPQRRASRASRQRRSVHSDPGEVLSESALMAFSEELPHWLHGAAGKALRPVAGRLPNLGMGVLRAPSRPDSVRRELRRLSKSTGKVMWVDDRDPHSTYRLWRGWLREACHVLGFEVAEREQSRPSGQKNTREDFGGEWAASYSAPSCPELWVDEAWPPSMVAGVTKSRAVPLWSVPSSPGSENSQHQERGVMVLQGRLLRDFPEQQVKALMGHELGRAAFALLGQSLTKEWLDRISKVYMTSQLVHRWQVATGLSPLGGHSVGDGLLGILGVRQRRSGILGIANLVGGLADGHSGFGQGIVLPGSDGGGLARPLAEWLALEMVMRRTVPWILRPAIYGLILVKGGPEAMLGPIMHLGNSFGPGLGAALARSRAPPSMLSPVLLLLQPWLQLLAQAGLLRGAALAAAACGRSAVLTADRAAALAAGDVEAAAAALLRAQGLLHYEHHGDPSTKEALHEAAASAESQGWRLKREALLCSWTEPAPEERVRELLRWGASSAGTRLMALAEVRRTTLRSMELSWWRRLWPWADNGHQGKVDRSAWWQAWLGRTFMVALLVLPVVAPVDLVRWASMCTLGVTGFGVLAPFCLGGAGLGRPASLLVALTGYAACAWLVWWNHLLGGSRLSSRLTSQLSDQADVTAGIAYLTRDWAEMARRSLAALDQELCGRTSLHELASKLTDLWHVAAQVDGELTPMSRSHYIKDGLVGSGTQLWHKVDRAVQRALLVEAARMRRALDADDPSALQDMMTWWSANNSAVAGAAAAEAGGDAFPPSVGSLGGEDSEETLGALLLSERLHQRFQYPSFTREEDAQNMGEEGGGVAGAEEFQRLEVALSANFDSLQELRGHTKLVYTLRSPGTSDNSSGHFAVLAPQRPETLGQGSKQAQKEQEVVDSPEDRAAERRIVGCLATACVLGLLGTPLAMTIASWLWAASSAGFAAANLVLLLNYQRLLSCLCQSAERASSWKSEIFRGTAHPGGVFLQSVNVLRNINYVVLCIKTEVLITNRSAQRDKQTRR</sequence>
<feature type="compositionally biased region" description="Basic and acidic residues" evidence="2">
    <location>
        <begin position="495"/>
        <end position="505"/>
    </location>
</feature>
<feature type="compositionally biased region" description="Basic and acidic residues" evidence="2">
    <location>
        <begin position="1648"/>
        <end position="1659"/>
    </location>
</feature>
<evidence type="ECO:0000313" key="4">
    <source>
        <dbReference type="EMBL" id="CAE8586556.1"/>
    </source>
</evidence>
<dbReference type="EMBL" id="CAJNNV010002123">
    <property type="protein sequence ID" value="CAE8586556.1"/>
    <property type="molecule type" value="Genomic_DNA"/>
</dbReference>
<protein>
    <submittedName>
        <fullName evidence="4">Uncharacterized protein</fullName>
    </submittedName>
</protein>
<keyword evidence="3" id="KW-0812">Transmembrane</keyword>
<proteinExistence type="predicted"/>
<evidence type="ECO:0000256" key="3">
    <source>
        <dbReference type="SAM" id="Phobius"/>
    </source>
</evidence>
<feature type="region of interest" description="Disordered" evidence="2">
    <location>
        <begin position="760"/>
        <end position="787"/>
    </location>
</feature>
<accession>A0A813DM28</accession>
<feature type="compositionally biased region" description="Basic and acidic residues" evidence="2">
    <location>
        <begin position="629"/>
        <end position="644"/>
    </location>
</feature>
<gene>
    <name evidence="4" type="ORF">PGLA1383_LOCUS5412</name>
</gene>
<keyword evidence="3" id="KW-0472">Membrane</keyword>
<feature type="region of interest" description="Disordered" evidence="2">
    <location>
        <begin position="488"/>
        <end position="516"/>
    </location>
</feature>
<evidence type="ECO:0000313" key="5">
    <source>
        <dbReference type="Proteomes" id="UP000654075"/>
    </source>
</evidence>
<feature type="region of interest" description="Disordered" evidence="2">
    <location>
        <begin position="629"/>
        <end position="661"/>
    </location>
</feature>
<reference evidence="4" key="1">
    <citation type="submission" date="2021-02" db="EMBL/GenBank/DDBJ databases">
        <authorList>
            <person name="Dougan E. K."/>
            <person name="Rhodes N."/>
            <person name="Thang M."/>
            <person name="Chan C."/>
        </authorList>
    </citation>
    <scope>NUCLEOTIDE SEQUENCE</scope>
</reference>
<name>A0A813DM28_POLGL</name>
<keyword evidence="3" id="KW-1133">Transmembrane helix</keyword>
<organism evidence="4 5">
    <name type="scientific">Polarella glacialis</name>
    <name type="common">Dinoflagellate</name>
    <dbReference type="NCBI Taxonomy" id="89957"/>
    <lineage>
        <taxon>Eukaryota</taxon>
        <taxon>Sar</taxon>
        <taxon>Alveolata</taxon>
        <taxon>Dinophyceae</taxon>
        <taxon>Suessiales</taxon>
        <taxon>Suessiaceae</taxon>
        <taxon>Polarella</taxon>
    </lineage>
</organism>
<feature type="coiled-coil region" evidence="1">
    <location>
        <begin position="394"/>
        <end position="421"/>
    </location>
</feature>
<comment type="caution">
    <text evidence="4">The sequence shown here is derived from an EMBL/GenBank/DDBJ whole genome shotgun (WGS) entry which is preliminary data.</text>
</comment>
<dbReference type="OrthoDB" id="425064at2759"/>
<feature type="transmembrane region" description="Helical" evidence="3">
    <location>
        <begin position="1306"/>
        <end position="1327"/>
    </location>
</feature>
<feature type="transmembrane region" description="Helical" evidence="3">
    <location>
        <begin position="1667"/>
        <end position="1685"/>
    </location>
</feature>
<feature type="transmembrane region" description="Helical" evidence="3">
    <location>
        <begin position="1691"/>
        <end position="1711"/>
    </location>
</feature>
<evidence type="ECO:0000256" key="1">
    <source>
        <dbReference type="SAM" id="Coils"/>
    </source>
</evidence>